<proteinExistence type="predicted"/>
<accession>A0A2D1GD09</accession>
<name>A0A2D1GD09_9CAUD</name>
<sequence length="248" mass="27324">MKAAPARGPWLDRKIAFRENPEYESRTFEEKVAGMTDDGIRNHLARKLSIIAFDPGGTTGWSIMRLDPAKLLDKTVRPNDVVTVWHHGEIDCGAQSGSAGTSAIAQGGDLGHSETGEAAGVFLCERLIRVGAGVPRTVVVVEDFILRTQSKGRDALSPVRITGGLDQLLWEGKNVPYPLTKQQPSEAKSSVTDERLKLWGFYESGSRHARDADRHALLFLRKVRASRAKMFAAWPLLGEAVRRDLIQL</sequence>
<keyword evidence="2" id="KW-1185">Reference proteome</keyword>
<organism evidence="1 2">
    <name type="scientific">Gordonia phage Kabluna</name>
    <dbReference type="NCBI Taxonomy" id="2041511"/>
    <lineage>
        <taxon>Viruses</taxon>
        <taxon>Duplodnaviria</taxon>
        <taxon>Heunggongvirae</taxon>
        <taxon>Uroviricota</taxon>
        <taxon>Caudoviricetes</taxon>
        <taxon>Zierdtviridae</taxon>
        <taxon>Emilbogenvirinae</taxon>
        <taxon>Kablunavirus</taxon>
        <taxon>Kablunavirus kabluna</taxon>
    </lineage>
</organism>
<reference evidence="1 2" key="1">
    <citation type="submission" date="2017-09" db="EMBL/GenBank/DDBJ databases">
        <authorList>
            <person name="Pope W.H."/>
            <person name="Garlena R.A."/>
            <person name="Russell D.A."/>
            <person name="Jacobs-Sera D."/>
            <person name="Hatfull G.F."/>
        </authorList>
    </citation>
    <scope>NUCLEOTIDE SEQUENCE [LARGE SCALE GENOMIC DNA]</scope>
</reference>
<evidence type="ECO:0000313" key="1">
    <source>
        <dbReference type="EMBL" id="ATN89582.1"/>
    </source>
</evidence>
<protein>
    <submittedName>
        <fullName evidence="1">RuvC-like resolvase</fullName>
    </submittedName>
</protein>
<dbReference type="EMBL" id="MF919510">
    <property type="protein sequence ID" value="ATN89582.1"/>
    <property type="molecule type" value="Genomic_DNA"/>
</dbReference>
<evidence type="ECO:0000313" key="2">
    <source>
        <dbReference type="Proteomes" id="UP000229692"/>
    </source>
</evidence>
<gene>
    <name evidence="1" type="ORF">SEA_KABLUNA_61</name>
</gene>
<dbReference type="Proteomes" id="UP000229692">
    <property type="component" value="Segment"/>
</dbReference>